<gene>
    <name evidence="1" type="ORF">HMPREF9334_00491</name>
</gene>
<dbReference type="EMBL" id="ACZM01000004">
    <property type="protein sequence ID" value="EHG21788.1"/>
    <property type="molecule type" value="Genomic_DNA"/>
</dbReference>
<dbReference type="Proteomes" id="UP000004129">
    <property type="component" value="Unassembled WGS sequence"/>
</dbReference>
<evidence type="ECO:0000313" key="1">
    <source>
        <dbReference type="EMBL" id="EHG21788.1"/>
    </source>
</evidence>
<evidence type="ECO:0000313" key="2">
    <source>
        <dbReference type="Proteomes" id="UP000004129"/>
    </source>
</evidence>
<dbReference type="AlphaFoldDB" id="G5GML0"/>
<organism evidence="1 2">
    <name type="scientific">Selenomonas infelix ATCC 43532</name>
    <dbReference type="NCBI Taxonomy" id="679201"/>
    <lineage>
        <taxon>Bacteria</taxon>
        <taxon>Bacillati</taxon>
        <taxon>Bacillota</taxon>
        <taxon>Negativicutes</taxon>
        <taxon>Selenomonadales</taxon>
        <taxon>Selenomonadaceae</taxon>
        <taxon>Selenomonas</taxon>
    </lineage>
</organism>
<reference evidence="1 2" key="1">
    <citation type="submission" date="2011-08" db="EMBL/GenBank/DDBJ databases">
        <title>The Genome Sequence of Selenomonas infelix ATCC 43532.</title>
        <authorList>
            <consortium name="The Broad Institute Genome Sequencing Platform"/>
            <person name="Earl A."/>
            <person name="Ward D."/>
            <person name="Feldgarden M."/>
            <person name="Gevers D."/>
            <person name="Izard J."/>
            <person name="Blanton J.M."/>
            <person name="Baranova O.V."/>
            <person name="Dewhirst F.E."/>
            <person name="Young S.K."/>
            <person name="Zeng Q."/>
            <person name="Gargeya S."/>
            <person name="Fitzgerald M."/>
            <person name="Haas B."/>
            <person name="Abouelleil A."/>
            <person name="Alvarado L."/>
            <person name="Arachchi H.M."/>
            <person name="Berlin A."/>
            <person name="Brown A."/>
            <person name="Chapman S.B."/>
            <person name="Chen Z."/>
            <person name="Dunbar C."/>
            <person name="Freedman E."/>
            <person name="Gearin G."/>
            <person name="Gellesch M."/>
            <person name="Goldberg J."/>
            <person name="Griggs A."/>
            <person name="Gujja S."/>
            <person name="Heiman D."/>
            <person name="Howarth C."/>
            <person name="Larson L."/>
            <person name="Lui A."/>
            <person name="MacDonald P.J.P."/>
            <person name="Montmayeur A."/>
            <person name="Murphy C."/>
            <person name="Neiman D."/>
            <person name="Pearson M."/>
            <person name="Priest M."/>
            <person name="Roberts A."/>
            <person name="Saif S."/>
            <person name="Shea T."/>
            <person name="Shenoy N."/>
            <person name="Sisk P."/>
            <person name="Stolte C."/>
            <person name="Sykes S."/>
            <person name="Wortman J."/>
            <person name="Nusbaum C."/>
            <person name="Birren B."/>
        </authorList>
    </citation>
    <scope>NUCLEOTIDE SEQUENCE [LARGE SCALE GENOMIC DNA]</scope>
    <source>
        <strain evidence="1 2">ATCC 43532</strain>
    </source>
</reference>
<proteinExistence type="predicted"/>
<dbReference type="HOGENOM" id="CLU_775882_0_0_9"/>
<dbReference type="STRING" id="679201.HMPREF9334_00491"/>
<sequence length="384" mass="43571">MQYVRRQSSVGTDFKGWYRRYRGSVRGMHRARVKAVSGNRVLSDGAWLTCIGNRTVREGEWIWTDGRCVYGHESEGGGSYIPTNVLSGIPLLQIKWKDQKNQMLHLYYAKGKIHPLGFSKEDIWMVNSSRHFAYVSGHGMLDAEMDERGNLYTLEAVNVLVYPLIGADQRDGILRVKCNGEVIAAYDLVPMFGAPAVSGPTDLYSCQTVGGRVDKTGNFKVMIWHSMSEHGENGSHVSTDRYVFFDGSNLEPWMENTKTTSRDSVTGESHTSESRWSAPDYSIRYPIHDGMYMRFPANLDYLTFGKSYISKIYSAKDNLLMELPTNPTTRTSLCSLGQGRYLVSTGSPLYLWKEEQLTELLRGCYNFRLRRMKHLGKWKKAGGI</sequence>
<comment type="caution">
    <text evidence="1">The sequence shown here is derived from an EMBL/GenBank/DDBJ whole genome shotgun (WGS) entry which is preliminary data.</text>
</comment>
<accession>G5GML0</accession>
<dbReference type="PATRIC" id="fig|679201.3.peg.494"/>
<protein>
    <submittedName>
        <fullName evidence="1">Uncharacterized protein</fullName>
    </submittedName>
</protein>
<keyword evidence="2" id="KW-1185">Reference proteome</keyword>
<name>G5GML0_9FIRM</name>